<accession>A0A8H6HLR7</accession>
<gene>
    <name evidence="1" type="ORF">DFP72DRAFT_853103</name>
</gene>
<proteinExistence type="predicted"/>
<dbReference type="Proteomes" id="UP000521943">
    <property type="component" value="Unassembled WGS sequence"/>
</dbReference>
<dbReference type="SUPFAM" id="SSF52047">
    <property type="entry name" value="RNI-like"/>
    <property type="match status" value="1"/>
</dbReference>
<reference evidence="1 2" key="1">
    <citation type="submission" date="2020-07" db="EMBL/GenBank/DDBJ databases">
        <title>Comparative genomics of pyrophilous fungi reveals a link between fire events and developmental genes.</title>
        <authorList>
            <consortium name="DOE Joint Genome Institute"/>
            <person name="Steindorff A.S."/>
            <person name="Carver A."/>
            <person name="Calhoun S."/>
            <person name="Stillman K."/>
            <person name="Liu H."/>
            <person name="Lipzen A."/>
            <person name="Pangilinan J."/>
            <person name="Labutti K."/>
            <person name="Bruns T.D."/>
            <person name="Grigoriev I.V."/>
        </authorList>
    </citation>
    <scope>NUCLEOTIDE SEQUENCE [LARGE SCALE GENOMIC DNA]</scope>
    <source>
        <strain evidence="1 2">CBS 144469</strain>
    </source>
</reference>
<name>A0A8H6HLR7_9AGAR</name>
<sequence length="630" mass="70245">MTTHRMDPSHTLNARTSNVAVATSAPFSNSTRILLSTSGGSNSAGTYQKKLALRLRELQLEKQALRTAHNATTQICSLPDDVLSLIFLDLASMEAEPRVISHCFAKKQSWVPQTNICRRWREVAIGCASLWTSPLFHWKMPEWGPIMVDRSQQAPLTLKLIQNALGSTPDPTSSKALSAISGRLRVVEIQSRNFASGKLSALLSHCQWSTAPMLESLIIDNRAEGRHRTSGTDTFPDNFLLGGTPSLRSLEVLCCSVEWSKLPVYNVPQMTHLSLANGKGTEDQYRPSVKALADALRAMPLLESLKLVEFLPSGEEPAYPTRTTLLTVTSLTVMDSGKKIKHFFDTIDIPDYAYIDVHDRTDARPEEIEVQFLSILASLEPGPMSDTKPSLLDGIQKLDVTFGGDGLKHKLWTFKMWPVADDDASKPETFKFTYQDSAWFPERVDSIRVLQLFDLDPLEILNVTGGEQVRTDAWRRVFAPLPNLKEITLGKGTHFGRFARAMRLGQYEPATESGEPTKGAQAFPSLSKLTFSKIDLNMKRSLKKKKAINPFIKFCDVMKERSQTSAPIIELSMRKCKNIVEADKRALEAAGASKLRVQWDKREDVTSESETLRWYSDVLAESSDDAGLQI</sequence>
<evidence type="ECO:0008006" key="3">
    <source>
        <dbReference type="Google" id="ProtNLM"/>
    </source>
</evidence>
<dbReference type="AlphaFoldDB" id="A0A8H6HLR7"/>
<evidence type="ECO:0000313" key="2">
    <source>
        <dbReference type="Proteomes" id="UP000521943"/>
    </source>
</evidence>
<evidence type="ECO:0000313" key="1">
    <source>
        <dbReference type="EMBL" id="KAF6748994.1"/>
    </source>
</evidence>
<protein>
    <recommendedName>
        <fullName evidence="3">F-box domain-containing protein</fullName>
    </recommendedName>
</protein>
<dbReference type="OrthoDB" id="3038402at2759"/>
<comment type="caution">
    <text evidence="1">The sequence shown here is derived from an EMBL/GenBank/DDBJ whole genome shotgun (WGS) entry which is preliminary data.</text>
</comment>
<keyword evidence="2" id="KW-1185">Reference proteome</keyword>
<dbReference type="EMBL" id="JACGCI010000067">
    <property type="protein sequence ID" value="KAF6748994.1"/>
    <property type="molecule type" value="Genomic_DNA"/>
</dbReference>
<organism evidence="1 2">
    <name type="scientific">Ephemerocybe angulata</name>
    <dbReference type="NCBI Taxonomy" id="980116"/>
    <lineage>
        <taxon>Eukaryota</taxon>
        <taxon>Fungi</taxon>
        <taxon>Dikarya</taxon>
        <taxon>Basidiomycota</taxon>
        <taxon>Agaricomycotina</taxon>
        <taxon>Agaricomycetes</taxon>
        <taxon>Agaricomycetidae</taxon>
        <taxon>Agaricales</taxon>
        <taxon>Agaricineae</taxon>
        <taxon>Psathyrellaceae</taxon>
        <taxon>Ephemerocybe</taxon>
    </lineage>
</organism>